<gene>
    <name evidence="1" type="ORF">B2A_08353</name>
</gene>
<sequence>DPATRYLSDGMTDELIARLGRIPTLRVVAPTSSFSLRGKPMDVREAGRLLGAGKIVEGSIQQSGPTLRVDVALVNAADGYELWTDEFTADRSEMFHIEDAIAKAVVQKLNLPPAPLPIQPVSREATINPQARDFYQVGLEYLNNRDPDDISRSVAYLHKSIQVDSGYAQAWAALAMAYAVMRSHQADEPPDTYYNDALAAANRAIALDASLPRAHEVLGLLDDQHWKWREAAREYRQALQVDPSDATAHQWYAIHLWFMGRMQAALREMQVAHHLDPLSPIINADLGRALCYAGHPRASLAQYRATVVLAPRFALTYAFMAETDLAMGNSRQALANASTAVTIWGQPSEYSLAEIGVSEAALGRKALARKELDALQQRATRQYVSGVLLAWLYWNLGEKARTFTQLQRAVRDHDFVMMFVFGPLGAGVRADPRFAGIRKSMNLPLQETQL</sequence>
<dbReference type="PANTHER" id="PTHR44366">
    <property type="entry name" value="UDP-N-ACETYLGLUCOSAMINE--PEPTIDE N-ACETYLGLUCOSAMINYLTRANSFERASE 110 KDA SUBUNIT"/>
    <property type="match status" value="1"/>
</dbReference>
<dbReference type="InterPro" id="IPR011990">
    <property type="entry name" value="TPR-like_helical_dom_sf"/>
</dbReference>
<protein>
    <submittedName>
        <fullName evidence="1">TPR repeat-containing serine/threonine protein</fullName>
    </submittedName>
</protein>
<dbReference type="InterPro" id="IPR037919">
    <property type="entry name" value="OGT"/>
</dbReference>
<name>T1B4E9_9ZZZZ</name>
<reference evidence="1" key="1">
    <citation type="submission" date="2013-08" db="EMBL/GenBank/DDBJ databases">
        <authorList>
            <person name="Mendez C."/>
            <person name="Richter M."/>
            <person name="Ferrer M."/>
            <person name="Sanchez J."/>
        </authorList>
    </citation>
    <scope>NUCLEOTIDE SEQUENCE</scope>
</reference>
<evidence type="ECO:0000313" key="1">
    <source>
        <dbReference type="EMBL" id="EQD47669.1"/>
    </source>
</evidence>
<dbReference type="Gene3D" id="1.25.40.10">
    <property type="entry name" value="Tetratricopeptide repeat domain"/>
    <property type="match status" value="1"/>
</dbReference>
<feature type="non-terminal residue" evidence="1">
    <location>
        <position position="1"/>
    </location>
</feature>
<dbReference type="GO" id="GO:0097363">
    <property type="term" value="F:protein O-acetylglucosaminyltransferase activity"/>
    <property type="evidence" value="ECO:0007669"/>
    <property type="project" value="TreeGrafter"/>
</dbReference>
<accession>T1B4E9</accession>
<comment type="caution">
    <text evidence="1">The sequence shown here is derived from an EMBL/GenBank/DDBJ whole genome shotgun (WGS) entry which is preliminary data.</text>
</comment>
<reference evidence="1" key="2">
    <citation type="journal article" date="2014" name="ISME J.">
        <title>Microbial stratification in low pH oxic and suboxic macroscopic growths along an acid mine drainage.</title>
        <authorList>
            <person name="Mendez-Garcia C."/>
            <person name="Mesa V."/>
            <person name="Sprenger R.R."/>
            <person name="Richter M."/>
            <person name="Diez M.S."/>
            <person name="Solano J."/>
            <person name="Bargiela R."/>
            <person name="Golyshina O.V."/>
            <person name="Manteca A."/>
            <person name="Ramos J.L."/>
            <person name="Gallego J.R."/>
            <person name="Llorente I."/>
            <person name="Martins Dos Santos V.A."/>
            <person name="Jensen O.N."/>
            <person name="Pelaez A.I."/>
            <person name="Sanchez J."/>
            <person name="Ferrer M."/>
        </authorList>
    </citation>
    <scope>NUCLEOTIDE SEQUENCE</scope>
</reference>
<dbReference type="PANTHER" id="PTHR44366:SF1">
    <property type="entry name" value="UDP-N-ACETYLGLUCOSAMINE--PEPTIDE N-ACETYLGLUCOSAMINYLTRANSFERASE 110 KDA SUBUNIT"/>
    <property type="match status" value="1"/>
</dbReference>
<dbReference type="PROSITE" id="PS50005">
    <property type="entry name" value="TPR"/>
    <property type="match status" value="1"/>
</dbReference>
<dbReference type="EMBL" id="AUZZ01006016">
    <property type="protein sequence ID" value="EQD47669.1"/>
    <property type="molecule type" value="Genomic_DNA"/>
</dbReference>
<dbReference type="InterPro" id="IPR019734">
    <property type="entry name" value="TPR_rpt"/>
</dbReference>
<proteinExistence type="predicted"/>
<dbReference type="AlphaFoldDB" id="T1B4E9"/>
<dbReference type="SUPFAM" id="SSF48452">
    <property type="entry name" value="TPR-like"/>
    <property type="match status" value="2"/>
</dbReference>
<organism evidence="1">
    <name type="scientific">mine drainage metagenome</name>
    <dbReference type="NCBI Taxonomy" id="410659"/>
    <lineage>
        <taxon>unclassified sequences</taxon>
        <taxon>metagenomes</taxon>
        <taxon>ecological metagenomes</taxon>
    </lineage>
</organism>
<dbReference type="GO" id="GO:0006493">
    <property type="term" value="P:protein O-linked glycosylation"/>
    <property type="evidence" value="ECO:0007669"/>
    <property type="project" value="InterPro"/>
</dbReference>